<accession>A0A1V0SIC3</accession>
<evidence type="ECO:0000313" key="7">
    <source>
        <dbReference type="EMBL" id="ARF11473.1"/>
    </source>
</evidence>
<protein>
    <submittedName>
        <fullName evidence="7">XRN 5'-3' exonuclease</fullName>
    </submittedName>
</protein>
<proteinExistence type="inferred from homology"/>
<evidence type="ECO:0000259" key="6">
    <source>
        <dbReference type="Pfam" id="PF17846"/>
    </source>
</evidence>
<name>A0A1V0SIC3_9VIRU</name>
<comment type="similarity">
    <text evidence="4">Belongs to the 5'-3' exonuclease family.</text>
</comment>
<dbReference type="PANTHER" id="PTHR12341">
    <property type="entry name" value="5'-&gt;3' EXORIBONUCLEASE"/>
    <property type="match status" value="1"/>
</dbReference>
<gene>
    <name evidence="7" type="ORF">Klosneuvirus_1_330</name>
</gene>
<dbReference type="InterPro" id="IPR027073">
    <property type="entry name" value="5_3_exoribonuclease"/>
</dbReference>
<keyword evidence="1" id="KW-0540">Nuclease</keyword>
<sequence>MGIEQFFSSIEQNNITNLQNNFTYKLQKRVVATYLLIDYNSIVHITSSAILVDMNYLLYHIINKSYKRDNKFNQLVKIYSLDIDPNAELNYEDLKQMIDIDRLNQIILDKVEAYTLNILNNFVEPKKLQFLFIAIDGVPHKSKMLEQKKRRFMGTIINELKGKIFVKHEKELMTEPNRYIYEKNKFNWGKIYISPGTKFMGMLNKLLNSNEFTKKVQDICPELNEYMFSGTSEFGEGEKKIVDYVNKLKSKTDSIAVYSPDSDMTLLCLILSNRYENIKILRHNQQQNNYDIIDIDLLRKNLYNYITNSFKIKKLDATINETNAISDIVFILTIFGNDFLPKMETFTVRQDFTRIIDKYIELLQDEFKSKNKLNYIIDGKSIDQEMFLKMMKILHTDEEKNLQKMYMVNHYHNYDKLKKILGADNYNFTDVMIKFLEQLRTFNNQVRKGEIKKQLVKGAQATKQVIDEGKQDTNFIKKLMKLTKFQTEEFNRDDSDDFIDKYKQFYKKNNKLPEVRITFRKYSKRIDRLRDKLEKSLDYLDPNLKITKYDEEVFKLDNMLEEYSVKFHSEALDLGYVSVDPKSYVWKTEPIEKGIKRYYYDFFGLNDTSVQNPEMQKVISEYITGLMWVFDYYFSEIPDKKASVWFYKYTHAPLLTQIYQFMKLQKKDYLERVQKELNKYQVPFKDFFKEKEHLIYVSPIQSYPDIIPNEYIKKLKSKEFQEYNINIVEIVDEVWNHNTTDEIDCRGVIYLNKCHVTAIHLDNDIDKSYENDLQFIQLLRK</sequence>
<dbReference type="InterPro" id="IPR041412">
    <property type="entry name" value="Xrn1_helical"/>
</dbReference>
<keyword evidence="2" id="KW-0378">Hydrolase</keyword>
<dbReference type="Gene3D" id="3.40.50.12390">
    <property type="match status" value="1"/>
</dbReference>
<dbReference type="GO" id="GO:0004534">
    <property type="term" value="F:5'-3' RNA exonuclease activity"/>
    <property type="evidence" value="ECO:0007669"/>
    <property type="project" value="TreeGrafter"/>
</dbReference>
<organism evidence="7">
    <name type="scientific">Klosneuvirus KNV1</name>
    <dbReference type="NCBI Taxonomy" id="1977640"/>
    <lineage>
        <taxon>Viruses</taxon>
        <taxon>Varidnaviria</taxon>
        <taxon>Bamfordvirae</taxon>
        <taxon>Nucleocytoviricota</taxon>
        <taxon>Megaviricetes</taxon>
        <taxon>Imitervirales</taxon>
        <taxon>Mimiviridae</taxon>
        <taxon>Klosneuvirinae</taxon>
        <taxon>Klosneuvirus</taxon>
    </lineage>
</organism>
<dbReference type="Pfam" id="PF03159">
    <property type="entry name" value="XRN_N"/>
    <property type="match status" value="1"/>
</dbReference>
<dbReference type="Pfam" id="PF17846">
    <property type="entry name" value="XRN_M"/>
    <property type="match status" value="1"/>
</dbReference>
<evidence type="ECO:0000259" key="5">
    <source>
        <dbReference type="Pfam" id="PF03159"/>
    </source>
</evidence>
<dbReference type="GO" id="GO:0003723">
    <property type="term" value="F:RNA binding"/>
    <property type="evidence" value="ECO:0007669"/>
    <property type="project" value="TreeGrafter"/>
</dbReference>
<evidence type="ECO:0000256" key="3">
    <source>
        <dbReference type="ARBA" id="ARBA00022839"/>
    </source>
</evidence>
<evidence type="ECO:0000256" key="2">
    <source>
        <dbReference type="ARBA" id="ARBA00022801"/>
    </source>
</evidence>
<feature type="domain" description="Xrn1 N-terminal" evidence="5">
    <location>
        <begin position="96"/>
        <end position="283"/>
    </location>
</feature>
<evidence type="ECO:0000256" key="4">
    <source>
        <dbReference type="ARBA" id="ARBA00038299"/>
    </source>
</evidence>
<evidence type="ECO:0000256" key="1">
    <source>
        <dbReference type="ARBA" id="ARBA00022722"/>
    </source>
</evidence>
<dbReference type="GO" id="GO:0000956">
    <property type="term" value="P:nuclear-transcribed mRNA catabolic process"/>
    <property type="evidence" value="ECO:0007669"/>
    <property type="project" value="TreeGrafter"/>
</dbReference>
<dbReference type="PANTHER" id="PTHR12341:SF7">
    <property type="entry name" value="5'-3' EXORIBONUCLEASE 1"/>
    <property type="match status" value="1"/>
</dbReference>
<dbReference type="EMBL" id="KY684108">
    <property type="protein sequence ID" value="ARF11473.1"/>
    <property type="molecule type" value="Genomic_DNA"/>
</dbReference>
<keyword evidence="3 7" id="KW-0269">Exonuclease</keyword>
<reference evidence="7" key="1">
    <citation type="journal article" date="2017" name="Science">
        <title>Giant viruses with an expanded complement of translation system components.</title>
        <authorList>
            <person name="Schulz F."/>
            <person name="Yutin N."/>
            <person name="Ivanova N.N."/>
            <person name="Ortega D.R."/>
            <person name="Lee T.K."/>
            <person name="Vierheilig J."/>
            <person name="Daims H."/>
            <person name="Horn M."/>
            <person name="Wagner M."/>
            <person name="Jensen G.J."/>
            <person name="Kyrpides N.C."/>
            <person name="Koonin E.V."/>
            <person name="Woyke T."/>
        </authorList>
    </citation>
    <scope>NUCLEOTIDE SEQUENCE</scope>
    <source>
        <strain evidence="7">KNV1</strain>
    </source>
</reference>
<feature type="domain" description="Xrn1 helical" evidence="6">
    <location>
        <begin position="596"/>
        <end position="664"/>
    </location>
</feature>
<dbReference type="InterPro" id="IPR004859">
    <property type="entry name" value="Xrn1_N"/>
</dbReference>